<feature type="transmembrane region" description="Helical" evidence="1">
    <location>
        <begin position="34"/>
        <end position="52"/>
    </location>
</feature>
<feature type="transmembrane region" description="Helical" evidence="1">
    <location>
        <begin position="116"/>
        <end position="138"/>
    </location>
</feature>
<keyword evidence="4" id="KW-0418">Kinase</keyword>
<feature type="domain" description="Signal transduction histidine kinase internal region" evidence="2">
    <location>
        <begin position="158"/>
        <end position="236"/>
    </location>
</feature>
<dbReference type="STRING" id="558152.IQ37_19255"/>
<accession>A0A086A973</accession>
<keyword evidence="1" id="KW-0472">Membrane</keyword>
<dbReference type="InterPro" id="IPR050640">
    <property type="entry name" value="Bact_2-comp_sensor_kinase"/>
</dbReference>
<evidence type="ECO:0000256" key="1">
    <source>
        <dbReference type="SAM" id="Phobius"/>
    </source>
</evidence>
<comment type="caution">
    <text evidence="4">The sequence shown here is derived from an EMBL/GenBank/DDBJ whole genome shotgun (WGS) entry which is preliminary data.</text>
</comment>
<dbReference type="GO" id="GO:0000155">
    <property type="term" value="F:phosphorelay sensor kinase activity"/>
    <property type="evidence" value="ECO:0007669"/>
    <property type="project" value="InterPro"/>
</dbReference>
<protein>
    <submittedName>
        <fullName evidence="4">Histidine kinase</fullName>
    </submittedName>
</protein>
<evidence type="ECO:0000313" key="4">
    <source>
        <dbReference type="EMBL" id="KFF13237.1"/>
    </source>
</evidence>
<dbReference type="InterPro" id="IPR032834">
    <property type="entry name" value="NatK-like_C"/>
</dbReference>
<organism evidence="4 5">
    <name type="scientific">Chryseobacterium piperi</name>
    <dbReference type="NCBI Taxonomy" id="558152"/>
    <lineage>
        <taxon>Bacteria</taxon>
        <taxon>Pseudomonadati</taxon>
        <taxon>Bacteroidota</taxon>
        <taxon>Flavobacteriia</taxon>
        <taxon>Flavobacteriales</taxon>
        <taxon>Weeksellaceae</taxon>
        <taxon>Chryseobacterium group</taxon>
        <taxon>Chryseobacterium</taxon>
    </lineage>
</organism>
<dbReference type="RefSeq" id="WP_034688112.1">
    <property type="nucleotide sequence ID" value="NZ_CP023049.2"/>
</dbReference>
<dbReference type="InterPro" id="IPR010559">
    <property type="entry name" value="Sig_transdc_His_kin_internal"/>
</dbReference>
<dbReference type="PANTHER" id="PTHR34220">
    <property type="entry name" value="SENSOR HISTIDINE KINASE YPDA"/>
    <property type="match status" value="1"/>
</dbReference>
<gene>
    <name evidence="4" type="ORF">IQ37_19255</name>
</gene>
<proteinExistence type="predicted"/>
<dbReference type="eggNOG" id="COG2972">
    <property type="taxonomic scope" value="Bacteria"/>
</dbReference>
<dbReference type="KEGG" id="cpip:CJF12_13900"/>
<evidence type="ECO:0000259" key="2">
    <source>
        <dbReference type="Pfam" id="PF06580"/>
    </source>
</evidence>
<dbReference type="OrthoDB" id="9809908at2"/>
<keyword evidence="1" id="KW-1133">Transmembrane helix</keyword>
<dbReference type="Proteomes" id="UP000028709">
    <property type="component" value="Unassembled WGS sequence"/>
</dbReference>
<name>A0A086A973_9FLAO</name>
<keyword evidence="4" id="KW-0808">Transferase</keyword>
<feature type="domain" description="Sensor histidine kinase NatK-like C-terminal" evidence="3">
    <location>
        <begin position="259"/>
        <end position="343"/>
    </location>
</feature>
<dbReference type="AlphaFoldDB" id="A0A086A973"/>
<dbReference type="GO" id="GO:0016020">
    <property type="term" value="C:membrane"/>
    <property type="evidence" value="ECO:0007669"/>
    <property type="project" value="InterPro"/>
</dbReference>
<evidence type="ECO:0000259" key="3">
    <source>
        <dbReference type="Pfam" id="PF14501"/>
    </source>
</evidence>
<sequence>MNNLLVLKKHVLITIFWLVFGVAIWIQIQADAGMYNAFIQTAIILTSSYVFAQFLTNDRLPKALISKNMNKFLIEALIVVLILSLIFSLVFTYINIDLITPIPPGFSSHLAVLWKGFYLSIPASLLINGTACGIRFYLEHGKIERDHILLKQAHLENQLKLLQDQINPHLVFNILNHIHILMKSNTELASFLLLKFSDILRYQLYHCNKNEVLLHKDIEYLQNLVEVEKLRWGNELNVKSTWEISNKKNYIAPLLLVPFIENAFKYVCRLPGHQGYIIISCREEGHVLNFYVENSFSNLTSYKKKDGDHGIGLQNVKKRLDLQYPGLHSLDIESAENIYKVTLTLKLSPEYHEQ</sequence>
<dbReference type="Gene3D" id="3.30.565.10">
    <property type="entry name" value="Histidine kinase-like ATPase, C-terminal domain"/>
    <property type="match status" value="1"/>
</dbReference>
<feature type="transmembrane region" description="Helical" evidence="1">
    <location>
        <begin position="72"/>
        <end position="96"/>
    </location>
</feature>
<keyword evidence="1" id="KW-0812">Transmembrane</keyword>
<keyword evidence="5" id="KW-1185">Reference proteome</keyword>
<feature type="transmembrane region" description="Helical" evidence="1">
    <location>
        <begin position="12"/>
        <end position="28"/>
    </location>
</feature>
<dbReference type="Pfam" id="PF14501">
    <property type="entry name" value="HATPase_c_5"/>
    <property type="match status" value="1"/>
</dbReference>
<dbReference type="SUPFAM" id="SSF55874">
    <property type="entry name" value="ATPase domain of HSP90 chaperone/DNA topoisomerase II/histidine kinase"/>
    <property type="match status" value="1"/>
</dbReference>
<dbReference type="EMBL" id="JPRJ01000068">
    <property type="protein sequence ID" value="KFF13237.1"/>
    <property type="molecule type" value="Genomic_DNA"/>
</dbReference>
<evidence type="ECO:0000313" key="5">
    <source>
        <dbReference type="Proteomes" id="UP000028709"/>
    </source>
</evidence>
<dbReference type="PANTHER" id="PTHR34220:SF7">
    <property type="entry name" value="SENSOR HISTIDINE KINASE YPDA"/>
    <property type="match status" value="1"/>
</dbReference>
<dbReference type="Pfam" id="PF06580">
    <property type="entry name" value="His_kinase"/>
    <property type="match status" value="1"/>
</dbReference>
<reference evidence="4 5" key="1">
    <citation type="submission" date="2014-07" db="EMBL/GenBank/DDBJ databases">
        <title>Genome of Chryseobacterium piperi CTM.</title>
        <authorList>
            <person name="Pipes S.E."/>
            <person name="Stropko S.J."/>
            <person name="Newman J.D."/>
        </authorList>
    </citation>
    <scope>NUCLEOTIDE SEQUENCE [LARGE SCALE GENOMIC DNA]</scope>
    <source>
        <strain evidence="4 5">CTM</strain>
    </source>
</reference>
<dbReference type="InterPro" id="IPR036890">
    <property type="entry name" value="HATPase_C_sf"/>
</dbReference>